<sequence>MNKIIVVDDHPLFREGIKLLIENEGLGEVIAEAEHGQAFLDLLEIHVPDLVIMDIEMPVMNGLEAIKKGLSIKPSLKFLVLTMLNEKANYAEIIYAGAMGFVLKTAGKKEFERAINIIMEGESYFSTEILRQMLINTKKTSEIAQNEKEITLTLREKEVLNLLCTGLSVSEIAGKIFLSVKTIEAHRASLLRKTKTRNTINLVVYAIKNKLVEI</sequence>
<dbReference type="InterPro" id="IPR039420">
    <property type="entry name" value="WalR-like"/>
</dbReference>
<evidence type="ECO:0000259" key="6">
    <source>
        <dbReference type="PROSITE" id="PS50110"/>
    </source>
</evidence>
<dbReference type="Pfam" id="PF00072">
    <property type="entry name" value="Response_reg"/>
    <property type="match status" value="1"/>
</dbReference>
<dbReference type="SMART" id="SM00448">
    <property type="entry name" value="REC"/>
    <property type="match status" value="1"/>
</dbReference>
<dbReference type="PANTHER" id="PTHR43214:SF41">
    <property type="entry name" value="NITRATE_NITRITE RESPONSE REGULATOR PROTEIN NARP"/>
    <property type="match status" value="1"/>
</dbReference>
<evidence type="ECO:0000256" key="3">
    <source>
        <dbReference type="ARBA" id="ARBA00023125"/>
    </source>
</evidence>
<evidence type="ECO:0000256" key="2">
    <source>
        <dbReference type="ARBA" id="ARBA00023015"/>
    </source>
</evidence>
<keyword evidence="3" id="KW-0238">DNA-binding</keyword>
<dbReference type="InterPro" id="IPR016032">
    <property type="entry name" value="Sig_transdc_resp-reg_C-effctor"/>
</dbReference>
<organism evidence="7">
    <name type="scientific">bioreactor metagenome</name>
    <dbReference type="NCBI Taxonomy" id="1076179"/>
    <lineage>
        <taxon>unclassified sequences</taxon>
        <taxon>metagenomes</taxon>
        <taxon>ecological metagenomes</taxon>
    </lineage>
</organism>
<proteinExistence type="predicted"/>
<comment type="caution">
    <text evidence="7">The sequence shown here is derived from an EMBL/GenBank/DDBJ whole genome shotgun (WGS) entry which is preliminary data.</text>
</comment>
<dbReference type="PROSITE" id="PS00622">
    <property type="entry name" value="HTH_LUXR_1"/>
    <property type="match status" value="1"/>
</dbReference>
<dbReference type="PRINTS" id="PR00038">
    <property type="entry name" value="HTHLUXR"/>
</dbReference>
<dbReference type="SUPFAM" id="SSF52172">
    <property type="entry name" value="CheY-like"/>
    <property type="match status" value="1"/>
</dbReference>
<dbReference type="InterPro" id="IPR000792">
    <property type="entry name" value="Tscrpt_reg_LuxR_C"/>
</dbReference>
<dbReference type="PROSITE" id="PS50110">
    <property type="entry name" value="RESPONSE_REGULATORY"/>
    <property type="match status" value="1"/>
</dbReference>
<evidence type="ECO:0000256" key="4">
    <source>
        <dbReference type="ARBA" id="ARBA00023163"/>
    </source>
</evidence>
<evidence type="ECO:0000259" key="5">
    <source>
        <dbReference type="PROSITE" id="PS50043"/>
    </source>
</evidence>
<dbReference type="SMART" id="SM00421">
    <property type="entry name" value="HTH_LUXR"/>
    <property type="match status" value="1"/>
</dbReference>
<keyword evidence="4" id="KW-0804">Transcription</keyword>
<keyword evidence="1" id="KW-0597">Phosphoprotein</keyword>
<dbReference type="PANTHER" id="PTHR43214">
    <property type="entry name" value="TWO-COMPONENT RESPONSE REGULATOR"/>
    <property type="match status" value="1"/>
</dbReference>
<dbReference type="CDD" id="cd17535">
    <property type="entry name" value="REC_NarL-like"/>
    <property type="match status" value="1"/>
</dbReference>
<gene>
    <name evidence="7" type="primary">degU_14</name>
    <name evidence="7" type="ORF">SDC9_45354</name>
</gene>
<accession>A0A644W6C7</accession>
<feature type="domain" description="Response regulatory" evidence="6">
    <location>
        <begin position="3"/>
        <end position="119"/>
    </location>
</feature>
<dbReference type="InterPro" id="IPR011006">
    <property type="entry name" value="CheY-like_superfamily"/>
</dbReference>
<evidence type="ECO:0000256" key="1">
    <source>
        <dbReference type="ARBA" id="ARBA00022553"/>
    </source>
</evidence>
<dbReference type="PROSITE" id="PS50043">
    <property type="entry name" value="HTH_LUXR_2"/>
    <property type="match status" value="1"/>
</dbReference>
<dbReference type="Pfam" id="PF00196">
    <property type="entry name" value="GerE"/>
    <property type="match status" value="1"/>
</dbReference>
<dbReference type="GO" id="GO:0000160">
    <property type="term" value="P:phosphorelay signal transduction system"/>
    <property type="evidence" value="ECO:0007669"/>
    <property type="project" value="InterPro"/>
</dbReference>
<name>A0A644W6C7_9ZZZZ</name>
<dbReference type="InterPro" id="IPR058245">
    <property type="entry name" value="NreC/VraR/RcsB-like_REC"/>
</dbReference>
<dbReference type="EMBL" id="VSSQ01000649">
    <property type="protein sequence ID" value="MPL99138.1"/>
    <property type="molecule type" value="Genomic_DNA"/>
</dbReference>
<protein>
    <submittedName>
        <fullName evidence="7">Transcriptional regulatory protein DegU</fullName>
    </submittedName>
</protein>
<evidence type="ECO:0000313" key="7">
    <source>
        <dbReference type="EMBL" id="MPL99138.1"/>
    </source>
</evidence>
<feature type="domain" description="HTH luxR-type" evidence="5">
    <location>
        <begin position="145"/>
        <end position="210"/>
    </location>
</feature>
<dbReference type="GO" id="GO:0003677">
    <property type="term" value="F:DNA binding"/>
    <property type="evidence" value="ECO:0007669"/>
    <property type="project" value="UniProtKB-KW"/>
</dbReference>
<dbReference type="CDD" id="cd06170">
    <property type="entry name" value="LuxR_C_like"/>
    <property type="match status" value="1"/>
</dbReference>
<dbReference type="GO" id="GO:0006355">
    <property type="term" value="P:regulation of DNA-templated transcription"/>
    <property type="evidence" value="ECO:0007669"/>
    <property type="project" value="InterPro"/>
</dbReference>
<dbReference type="AlphaFoldDB" id="A0A644W6C7"/>
<reference evidence="7" key="1">
    <citation type="submission" date="2019-08" db="EMBL/GenBank/DDBJ databases">
        <authorList>
            <person name="Kucharzyk K."/>
            <person name="Murdoch R.W."/>
            <person name="Higgins S."/>
            <person name="Loffler F."/>
        </authorList>
    </citation>
    <scope>NUCLEOTIDE SEQUENCE</scope>
</reference>
<dbReference type="Gene3D" id="3.40.50.2300">
    <property type="match status" value="1"/>
</dbReference>
<keyword evidence="2" id="KW-0805">Transcription regulation</keyword>
<dbReference type="SUPFAM" id="SSF46894">
    <property type="entry name" value="C-terminal effector domain of the bipartite response regulators"/>
    <property type="match status" value="1"/>
</dbReference>
<dbReference type="InterPro" id="IPR001789">
    <property type="entry name" value="Sig_transdc_resp-reg_receiver"/>
</dbReference>